<feature type="compositionally biased region" description="Basic residues" evidence="3">
    <location>
        <begin position="30"/>
        <end position="40"/>
    </location>
</feature>
<proteinExistence type="predicted"/>
<dbReference type="InterPro" id="IPR035979">
    <property type="entry name" value="RBD_domain_sf"/>
</dbReference>
<sequence length="370" mass="41367">MVEIEKINEIVEAKDIDSNVASRTQVKVSKSAKRNQKRKAAREAKRAARANQPTKPIKAPRLPSSVVLPDHPVASDNILDDVALLAEIKRRLNDLNALTVRISPVPKNCPLILLQDLCPTSLSVRLPSRRNSRYAFIEFKTVAEAKSATKDVTGKLLDGKVITATMCSDRLGETLPSWKLPTERGLEDFNLTCLFVSHLPRFTERTDLAQVFRNAATIKFDKLADGSCKGSCLLNYRSREDAQNDFEKLHGALFHGIPVHVNFALKSKQSKPTSSGPILLNRGSVKPQKRKLETDGEVLAEKENRKRPRSEDRACVESSRCTKKQTEEKEFTVSKSPESVTANQVKLQPYQLSRSSDKKKVKKKARKSSK</sequence>
<evidence type="ECO:0000256" key="2">
    <source>
        <dbReference type="PROSITE-ProRule" id="PRU00176"/>
    </source>
</evidence>
<evidence type="ECO:0000256" key="3">
    <source>
        <dbReference type="SAM" id="MobiDB-lite"/>
    </source>
</evidence>
<dbReference type="InterPro" id="IPR012677">
    <property type="entry name" value="Nucleotide-bd_a/b_plait_sf"/>
</dbReference>
<dbReference type="Gene3D" id="3.30.70.330">
    <property type="match status" value="2"/>
</dbReference>
<feature type="compositionally biased region" description="Basic and acidic residues" evidence="3">
    <location>
        <begin position="290"/>
        <end position="315"/>
    </location>
</feature>
<feature type="region of interest" description="Disordered" evidence="3">
    <location>
        <begin position="22"/>
        <end position="64"/>
    </location>
</feature>
<feature type="compositionally biased region" description="Basic residues" evidence="3">
    <location>
        <begin position="357"/>
        <end position="370"/>
    </location>
</feature>
<dbReference type="WBParaSite" id="MCU_005427-RA">
    <property type="protein sequence ID" value="MCU_005427-RA"/>
    <property type="gene ID" value="MCU_005427"/>
</dbReference>
<feature type="region of interest" description="Disordered" evidence="3">
    <location>
        <begin position="268"/>
        <end position="370"/>
    </location>
</feature>
<dbReference type="InterPro" id="IPR000504">
    <property type="entry name" value="RRM_dom"/>
</dbReference>
<dbReference type="InterPro" id="IPR050502">
    <property type="entry name" value="Euk_RNA-bind_prot"/>
</dbReference>
<keyword evidence="1 2" id="KW-0694">RNA-binding</keyword>
<dbReference type="PANTHER" id="PTHR48025:SF1">
    <property type="entry name" value="RRM DOMAIN-CONTAINING PROTEIN"/>
    <property type="match status" value="1"/>
</dbReference>
<evidence type="ECO:0000313" key="5">
    <source>
        <dbReference type="WBParaSite" id="MCU_005427-RA"/>
    </source>
</evidence>
<organism evidence="5">
    <name type="scientific">Mesocestoides corti</name>
    <name type="common">Flatworm</name>
    <dbReference type="NCBI Taxonomy" id="53468"/>
    <lineage>
        <taxon>Eukaryota</taxon>
        <taxon>Metazoa</taxon>
        <taxon>Spiralia</taxon>
        <taxon>Lophotrochozoa</taxon>
        <taxon>Platyhelminthes</taxon>
        <taxon>Cestoda</taxon>
        <taxon>Eucestoda</taxon>
        <taxon>Cyclophyllidea</taxon>
        <taxon>Mesocestoididae</taxon>
        <taxon>Mesocestoides</taxon>
    </lineage>
</organism>
<evidence type="ECO:0000256" key="1">
    <source>
        <dbReference type="ARBA" id="ARBA00022884"/>
    </source>
</evidence>
<dbReference type="WBParaSite" id="MCU_005427-RB">
    <property type="protein sequence ID" value="MCU_005427-RB"/>
    <property type="gene ID" value="MCU_005427"/>
</dbReference>
<dbReference type="PANTHER" id="PTHR48025">
    <property type="entry name" value="OS02G0815200 PROTEIN"/>
    <property type="match status" value="1"/>
</dbReference>
<evidence type="ECO:0000313" key="6">
    <source>
        <dbReference type="WBParaSite" id="MCU_005427-RB"/>
    </source>
</evidence>
<dbReference type="AlphaFoldDB" id="A0A5K3F6W4"/>
<reference evidence="5 6" key="1">
    <citation type="submission" date="2019-11" db="UniProtKB">
        <authorList>
            <consortium name="WormBaseParasite"/>
        </authorList>
    </citation>
    <scope>IDENTIFICATION</scope>
</reference>
<dbReference type="Pfam" id="PF00076">
    <property type="entry name" value="RRM_1"/>
    <property type="match status" value="2"/>
</dbReference>
<feature type="domain" description="RRM" evidence="4">
    <location>
        <begin position="192"/>
        <end position="266"/>
    </location>
</feature>
<accession>A0A5K3F6W4</accession>
<dbReference type="PROSITE" id="PS50102">
    <property type="entry name" value="RRM"/>
    <property type="match status" value="1"/>
</dbReference>
<evidence type="ECO:0000259" key="4">
    <source>
        <dbReference type="PROSITE" id="PS50102"/>
    </source>
</evidence>
<dbReference type="CDD" id="cd00590">
    <property type="entry name" value="RRM_SF"/>
    <property type="match status" value="2"/>
</dbReference>
<name>A0A5K3F6W4_MESCO</name>
<protein>
    <submittedName>
        <fullName evidence="5 6">RRM domain-containing protein</fullName>
    </submittedName>
</protein>
<dbReference type="GO" id="GO:0003729">
    <property type="term" value="F:mRNA binding"/>
    <property type="evidence" value="ECO:0007669"/>
    <property type="project" value="TreeGrafter"/>
</dbReference>
<dbReference type="SMART" id="SM00360">
    <property type="entry name" value="RRM"/>
    <property type="match status" value="2"/>
</dbReference>
<feature type="compositionally biased region" description="Polar residues" evidence="3">
    <location>
        <begin position="333"/>
        <end position="352"/>
    </location>
</feature>
<dbReference type="SUPFAM" id="SSF54928">
    <property type="entry name" value="RNA-binding domain, RBD"/>
    <property type="match status" value="1"/>
</dbReference>